<dbReference type="EMBL" id="JARGDH010000003">
    <property type="protein sequence ID" value="KAL0272722.1"/>
    <property type="molecule type" value="Genomic_DNA"/>
</dbReference>
<dbReference type="Gene3D" id="6.20.200.10">
    <property type="entry name" value="Inscuteable LGN-binding domain"/>
    <property type="match status" value="1"/>
</dbReference>
<proteinExistence type="predicted"/>
<dbReference type="InterPro" id="IPR016024">
    <property type="entry name" value="ARM-type_fold"/>
</dbReference>
<name>A0AAW2HTF2_9NEOP</name>
<feature type="compositionally biased region" description="Basic and acidic residues" evidence="1">
    <location>
        <begin position="120"/>
        <end position="138"/>
    </location>
</feature>
<dbReference type="GO" id="GO:0009786">
    <property type="term" value="P:regulation of asymmetric cell division"/>
    <property type="evidence" value="ECO:0007669"/>
    <property type="project" value="TreeGrafter"/>
</dbReference>
<dbReference type="GO" id="GO:0000132">
    <property type="term" value="P:establishment of mitotic spindle orientation"/>
    <property type="evidence" value="ECO:0007669"/>
    <property type="project" value="TreeGrafter"/>
</dbReference>
<feature type="domain" description="Protein inscuteable homologue C-terminal" evidence="2">
    <location>
        <begin position="546"/>
        <end position="948"/>
    </location>
</feature>
<organism evidence="3">
    <name type="scientific">Menopon gallinae</name>
    <name type="common">poultry shaft louse</name>
    <dbReference type="NCBI Taxonomy" id="328185"/>
    <lineage>
        <taxon>Eukaryota</taxon>
        <taxon>Metazoa</taxon>
        <taxon>Ecdysozoa</taxon>
        <taxon>Arthropoda</taxon>
        <taxon>Hexapoda</taxon>
        <taxon>Insecta</taxon>
        <taxon>Pterygota</taxon>
        <taxon>Neoptera</taxon>
        <taxon>Paraneoptera</taxon>
        <taxon>Psocodea</taxon>
        <taxon>Troctomorpha</taxon>
        <taxon>Phthiraptera</taxon>
        <taxon>Amblycera</taxon>
        <taxon>Menoponidae</taxon>
        <taxon>Menopon</taxon>
    </lineage>
</organism>
<dbReference type="Pfam" id="PF19427">
    <property type="entry name" value="Insc_C"/>
    <property type="match status" value="1"/>
</dbReference>
<dbReference type="SUPFAM" id="SSF48371">
    <property type="entry name" value="ARM repeat"/>
    <property type="match status" value="1"/>
</dbReference>
<evidence type="ECO:0000256" key="1">
    <source>
        <dbReference type="SAM" id="MobiDB-lite"/>
    </source>
</evidence>
<evidence type="ECO:0000259" key="2">
    <source>
        <dbReference type="Pfam" id="PF19427"/>
    </source>
</evidence>
<reference evidence="3" key="1">
    <citation type="journal article" date="2024" name="Gigascience">
        <title>Chromosome-level genome of the poultry shaft louse Menopon gallinae provides insight into the host-switching and adaptive evolution of parasitic lice.</title>
        <authorList>
            <person name="Xu Y."/>
            <person name="Ma L."/>
            <person name="Liu S."/>
            <person name="Liang Y."/>
            <person name="Liu Q."/>
            <person name="He Z."/>
            <person name="Tian L."/>
            <person name="Duan Y."/>
            <person name="Cai W."/>
            <person name="Li H."/>
            <person name="Song F."/>
        </authorList>
    </citation>
    <scope>NUCLEOTIDE SEQUENCE</scope>
    <source>
        <strain evidence="3">Cailab_2023a</strain>
    </source>
</reference>
<feature type="region of interest" description="Disordered" evidence="1">
    <location>
        <begin position="54"/>
        <end position="138"/>
    </location>
</feature>
<sequence>MGEFRRQPSKVWWSTFPDENVSRIVNFPDWGKAVDLSGSINRDGSINNTLFMRKEEDEEDIQRMGKEEKSTQDQLENKVEWEERKPVGDWQNQDLSSDRGCSSSPSQGSHKSQDSGFSDSEIHSHPILHTPEDSPELPKRVECSKYEKQEQVPSPDASLAKEFKNLHVSPGSRLHSPTCKKNYLETAFDGKTDKHKLDESKSRYQKFNGSETSSRSIFTKAQKYRTKNSDKINKIQNQLELSFKFPSKQTNLSQNSNVSKLVISQVSDNSERVTQNSTSNHTVIELPKKVGSESDLDSDGFKKPKTLAEQNVNYKGSDNFLNLTHIEGPPISTSTPKSTKFKRQESPTPKTARATEKKIGNMSTFATIRKLKGISDKKIKRPISLFPSFNRSKIKDIALKKSKTPDDSASSIRQWLSELSTMYEAEIMTTLQSKSLATDLTRQVTNMAATTSETIRKLHQKTRIISAEFSRVFEHKNNKNYQQIAPLVQSLIGHVKEFVQDYVQNPELIPHNINNSENQRQENTAEDQKPELEEMITDFRQEEPKTKEVVVNRRGKSSGVGDEVIAACDDLQKASDSGEEKLAEEKLTVLGRKFTEVVDMILLTHVKALVHALEEPKTELALRTALSALMSLDLEGSVLSHLVARSEGVRALLAVCLEARATAVRVMALRALTVVCCVSETIRQFEQAGGLEIVSDILADEKRSEAELSEAVAVLAQITAPWIKDNHSFQSLSQFLGDLVKSLTRIVKDCKSSETLLLSAAALANLTFMEPRTVWPLVEYQTAKILLSAVRRQGPKVSVFIQEQAATVIANMASVPECRKHLAENRAVVALLCFLQIRHSPFQRVPEIAAAERVQQKSAIALSRLCSDSIVAKQVVELQGVVRLVRLCKEERERNHSDGVLVACLAALRKIVSNCGTEALEKLEALELVEPRLLDSFLLYSSKQESYV</sequence>
<dbReference type="GO" id="GO:0008093">
    <property type="term" value="F:cytoskeletal anchor activity"/>
    <property type="evidence" value="ECO:0007669"/>
    <property type="project" value="TreeGrafter"/>
</dbReference>
<dbReference type="PANTHER" id="PTHR21386:SF0">
    <property type="entry name" value="PROTEIN INSCUTEABLE HOMOLOG"/>
    <property type="match status" value="1"/>
</dbReference>
<dbReference type="GO" id="GO:0045179">
    <property type="term" value="C:apical cortex"/>
    <property type="evidence" value="ECO:0007669"/>
    <property type="project" value="TreeGrafter"/>
</dbReference>
<feature type="region of interest" description="Disordered" evidence="1">
    <location>
        <begin position="325"/>
        <end position="354"/>
    </location>
</feature>
<dbReference type="InterPro" id="IPR039921">
    <property type="entry name" value="Inscuteable"/>
</dbReference>
<accession>A0AAW2HTF2</accession>
<dbReference type="Gene3D" id="1.25.10.10">
    <property type="entry name" value="Leucine-rich Repeat Variant"/>
    <property type="match status" value="1"/>
</dbReference>
<dbReference type="GO" id="GO:0045176">
    <property type="term" value="P:apical protein localization"/>
    <property type="evidence" value="ECO:0007669"/>
    <property type="project" value="TreeGrafter"/>
</dbReference>
<dbReference type="InterPro" id="IPR038205">
    <property type="entry name" value="INSC_LBD_sf"/>
</dbReference>
<dbReference type="InterPro" id="IPR011989">
    <property type="entry name" value="ARM-like"/>
</dbReference>
<evidence type="ECO:0000313" key="3">
    <source>
        <dbReference type="EMBL" id="KAL0272722.1"/>
    </source>
</evidence>
<protein>
    <recommendedName>
        <fullName evidence="2">Protein inscuteable homologue C-terminal domain-containing protein</fullName>
    </recommendedName>
</protein>
<dbReference type="InterPro" id="IPR045789">
    <property type="entry name" value="Insc_C"/>
</dbReference>
<comment type="caution">
    <text evidence="3">The sequence shown here is derived from an EMBL/GenBank/DDBJ whole genome shotgun (WGS) entry which is preliminary data.</text>
</comment>
<dbReference type="CDD" id="cd21966">
    <property type="entry name" value="INSC_LBD"/>
    <property type="match status" value="1"/>
</dbReference>
<dbReference type="PANTHER" id="PTHR21386">
    <property type="entry name" value="INSCUTEABLE"/>
    <property type="match status" value="1"/>
</dbReference>
<dbReference type="GO" id="GO:0008356">
    <property type="term" value="P:asymmetric cell division"/>
    <property type="evidence" value="ECO:0007669"/>
    <property type="project" value="InterPro"/>
</dbReference>
<feature type="compositionally biased region" description="Basic and acidic residues" evidence="1">
    <location>
        <begin position="61"/>
        <end position="87"/>
    </location>
</feature>
<feature type="compositionally biased region" description="Low complexity" evidence="1">
    <location>
        <begin position="93"/>
        <end position="110"/>
    </location>
</feature>
<gene>
    <name evidence="3" type="ORF">PYX00_005585</name>
</gene>
<dbReference type="AlphaFoldDB" id="A0AAW2HTF2"/>